<evidence type="ECO:0000313" key="3">
    <source>
        <dbReference type="Proteomes" id="UP000320390"/>
    </source>
</evidence>
<dbReference type="SMART" id="SM00530">
    <property type="entry name" value="HTH_XRE"/>
    <property type="match status" value="1"/>
</dbReference>
<name>A0A518ENF5_9BACT</name>
<sequence>MTSILEALIDEIQASSLTRYRIAQESGVAPSQLSRLVNGQSGMSIGSIEAIAEVLGLELVLRRKAATKRRKR</sequence>
<dbReference type="Pfam" id="PF01381">
    <property type="entry name" value="HTH_3"/>
    <property type="match status" value="1"/>
</dbReference>
<organism evidence="2 3">
    <name type="scientific">Saltatorellus ferox</name>
    <dbReference type="NCBI Taxonomy" id="2528018"/>
    <lineage>
        <taxon>Bacteria</taxon>
        <taxon>Pseudomonadati</taxon>
        <taxon>Planctomycetota</taxon>
        <taxon>Planctomycetia</taxon>
        <taxon>Planctomycetia incertae sedis</taxon>
        <taxon>Saltatorellus</taxon>
    </lineage>
</organism>
<dbReference type="EMBL" id="CP036434">
    <property type="protein sequence ID" value="QDV05619.1"/>
    <property type="molecule type" value="Genomic_DNA"/>
</dbReference>
<dbReference type="OrthoDB" id="284931at2"/>
<dbReference type="SUPFAM" id="SSF47413">
    <property type="entry name" value="lambda repressor-like DNA-binding domains"/>
    <property type="match status" value="1"/>
</dbReference>
<protein>
    <submittedName>
        <fullName evidence="2">Helix-turn-helix protein</fullName>
    </submittedName>
</protein>
<dbReference type="Gene3D" id="1.10.260.40">
    <property type="entry name" value="lambda repressor-like DNA-binding domains"/>
    <property type="match status" value="1"/>
</dbReference>
<evidence type="ECO:0000313" key="2">
    <source>
        <dbReference type="EMBL" id="QDV05619.1"/>
    </source>
</evidence>
<feature type="domain" description="HTH cro/C1-type" evidence="1">
    <location>
        <begin position="8"/>
        <end position="62"/>
    </location>
</feature>
<dbReference type="RefSeq" id="WP_145195072.1">
    <property type="nucleotide sequence ID" value="NZ_CP036434.1"/>
</dbReference>
<keyword evidence="3" id="KW-1185">Reference proteome</keyword>
<dbReference type="InterPro" id="IPR010982">
    <property type="entry name" value="Lambda_DNA-bd_dom_sf"/>
</dbReference>
<proteinExistence type="predicted"/>
<gene>
    <name evidence="2" type="ORF">Poly30_11170</name>
</gene>
<dbReference type="InterPro" id="IPR001387">
    <property type="entry name" value="Cro/C1-type_HTH"/>
</dbReference>
<evidence type="ECO:0000259" key="1">
    <source>
        <dbReference type="PROSITE" id="PS50943"/>
    </source>
</evidence>
<dbReference type="Proteomes" id="UP000320390">
    <property type="component" value="Chromosome"/>
</dbReference>
<dbReference type="AlphaFoldDB" id="A0A518ENF5"/>
<dbReference type="GO" id="GO:0003677">
    <property type="term" value="F:DNA binding"/>
    <property type="evidence" value="ECO:0007669"/>
    <property type="project" value="InterPro"/>
</dbReference>
<accession>A0A518ENF5</accession>
<dbReference type="CDD" id="cd00093">
    <property type="entry name" value="HTH_XRE"/>
    <property type="match status" value="1"/>
</dbReference>
<dbReference type="PROSITE" id="PS50943">
    <property type="entry name" value="HTH_CROC1"/>
    <property type="match status" value="1"/>
</dbReference>
<reference evidence="2 3" key="1">
    <citation type="submission" date="2019-02" db="EMBL/GenBank/DDBJ databases">
        <title>Deep-cultivation of Planctomycetes and their phenomic and genomic characterization uncovers novel biology.</title>
        <authorList>
            <person name="Wiegand S."/>
            <person name="Jogler M."/>
            <person name="Boedeker C."/>
            <person name="Pinto D."/>
            <person name="Vollmers J."/>
            <person name="Rivas-Marin E."/>
            <person name="Kohn T."/>
            <person name="Peeters S.H."/>
            <person name="Heuer A."/>
            <person name="Rast P."/>
            <person name="Oberbeckmann S."/>
            <person name="Bunk B."/>
            <person name="Jeske O."/>
            <person name="Meyerdierks A."/>
            <person name="Storesund J.E."/>
            <person name="Kallscheuer N."/>
            <person name="Luecker S."/>
            <person name="Lage O.M."/>
            <person name="Pohl T."/>
            <person name="Merkel B.J."/>
            <person name="Hornburger P."/>
            <person name="Mueller R.-W."/>
            <person name="Bruemmer F."/>
            <person name="Labrenz M."/>
            <person name="Spormann A.M."/>
            <person name="Op den Camp H."/>
            <person name="Overmann J."/>
            <person name="Amann R."/>
            <person name="Jetten M.S.M."/>
            <person name="Mascher T."/>
            <person name="Medema M.H."/>
            <person name="Devos D.P."/>
            <person name="Kaster A.-K."/>
            <person name="Ovreas L."/>
            <person name="Rohde M."/>
            <person name="Galperin M.Y."/>
            <person name="Jogler C."/>
        </authorList>
    </citation>
    <scope>NUCLEOTIDE SEQUENCE [LARGE SCALE GENOMIC DNA]</scope>
    <source>
        <strain evidence="2 3">Poly30</strain>
    </source>
</reference>